<keyword evidence="6" id="KW-0443">Lipid metabolism</keyword>
<dbReference type="GO" id="GO:0006793">
    <property type="term" value="P:phosphorus metabolic process"/>
    <property type="evidence" value="ECO:0007669"/>
    <property type="project" value="UniProtKB-ARBA"/>
</dbReference>
<dbReference type="AlphaFoldDB" id="A0A2T3WC12"/>
<dbReference type="PROSITE" id="PS50035">
    <property type="entry name" value="PLD"/>
    <property type="match status" value="1"/>
</dbReference>
<protein>
    <recommendedName>
        <fullName evidence="3">phospholipase D</fullName>
        <ecNumber evidence="3">3.1.4.4</ecNumber>
    </recommendedName>
</protein>
<keyword evidence="9" id="KW-1185">Reference proteome</keyword>
<comment type="similarity">
    <text evidence="2">Belongs to the phospholipase D family.</text>
</comment>
<organism evidence="8 9">
    <name type="scientific">Deinococcus arcticus</name>
    <dbReference type="NCBI Taxonomy" id="2136176"/>
    <lineage>
        <taxon>Bacteria</taxon>
        <taxon>Thermotogati</taxon>
        <taxon>Deinococcota</taxon>
        <taxon>Deinococci</taxon>
        <taxon>Deinococcales</taxon>
        <taxon>Deinococcaceae</taxon>
        <taxon>Deinococcus</taxon>
    </lineage>
</organism>
<dbReference type="Gene3D" id="3.30.870.10">
    <property type="entry name" value="Endonuclease Chain A"/>
    <property type="match status" value="2"/>
</dbReference>
<evidence type="ECO:0000313" key="8">
    <source>
        <dbReference type="EMBL" id="PTA69439.1"/>
    </source>
</evidence>
<dbReference type="InterPro" id="IPR025202">
    <property type="entry name" value="PLD-like_dom"/>
</dbReference>
<accession>A0A2T3WC12</accession>
<evidence type="ECO:0000256" key="4">
    <source>
        <dbReference type="ARBA" id="ARBA00022801"/>
    </source>
</evidence>
<keyword evidence="4" id="KW-0378">Hydrolase</keyword>
<evidence type="ECO:0000256" key="6">
    <source>
        <dbReference type="ARBA" id="ARBA00023098"/>
    </source>
</evidence>
<comment type="catalytic activity">
    <reaction evidence="1">
        <text>a 1,2-diacyl-sn-glycero-3-phosphocholine + H2O = a 1,2-diacyl-sn-glycero-3-phosphate + choline + H(+)</text>
        <dbReference type="Rhea" id="RHEA:14445"/>
        <dbReference type="ChEBI" id="CHEBI:15354"/>
        <dbReference type="ChEBI" id="CHEBI:15377"/>
        <dbReference type="ChEBI" id="CHEBI:15378"/>
        <dbReference type="ChEBI" id="CHEBI:57643"/>
        <dbReference type="ChEBI" id="CHEBI:58608"/>
        <dbReference type="EC" id="3.1.4.4"/>
    </reaction>
</comment>
<comment type="caution">
    <text evidence="8">The sequence shown here is derived from an EMBL/GenBank/DDBJ whole genome shotgun (WGS) entry which is preliminary data.</text>
</comment>
<evidence type="ECO:0000256" key="2">
    <source>
        <dbReference type="ARBA" id="ARBA00008664"/>
    </source>
</evidence>
<dbReference type="PANTHER" id="PTHR43856">
    <property type="entry name" value="CARDIOLIPIN HYDROLASE"/>
    <property type="match status" value="1"/>
</dbReference>
<reference evidence="8 9" key="1">
    <citation type="submission" date="2018-03" db="EMBL/GenBank/DDBJ databases">
        <title>Draft genome of Deinococcus sp. OD32.</title>
        <authorList>
            <person name="Wang X.-P."/>
            <person name="Du Z.-J."/>
        </authorList>
    </citation>
    <scope>NUCLEOTIDE SEQUENCE [LARGE SCALE GENOMIC DNA]</scope>
    <source>
        <strain evidence="8 9">OD32</strain>
    </source>
</reference>
<dbReference type="GO" id="GO:0004630">
    <property type="term" value="F:phospholipase D activity"/>
    <property type="evidence" value="ECO:0007669"/>
    <property type="project" value="UniProtKB-EC"/>
</dbReference>
<proteinExistence type="inferred from homology"/>
<dbReference type="SUPFAM" id="SSF56024">
    <property type="entry name" value="Phospholipase D/nuclease"/>
    <property type="match status" value="2"/>
</dbReference>
<dbReference type="GO" id="GO:0016891">
    <property type="term" value="F:RNA endonuclease activity producing 5'-phosphomonoesters, hydrolytic mechanism"/>
    <property type="evidence" value="ECO:0007669"/>
    <property type="project" value="TreeGrafter"/>
</dbReference>
<evidence type="ECO:0000256" key="3">
    <source>
        <dbReference type="ARBA" id="ARBA00012027"/>
    </source>
</evidence>
<dbReference type="Proteomes" id="UP000240317">
    <property type="component" value="Unassembled WGS sequence"/>
</dbReference>
<evidence type="ECO:0000256" key="5">
    <source>
        <dbReference type="ARBA" id="ARBA00022963"/>
    </source>
</evidence>
<dbReference type="EMBL" id="PYSV01000002">
    <property type="protein sequence ID" value="PTA69439.1"/>
    <property type="molecule type" value="Genomic_DNA"/>
</dbReference>
<evidence type="ECO:0000259" key="7">
    <source>
        <dbReference type="PROSITE" id="PS50035"/>
    </source>
</evidence>
<dbReference type="OrthoDB" id="54549at2"/>
<dbReference type="EC" id="3.1.4.4" evidence="3"/>
<dbReference type="InterPro" id="IPR001736">
    <property type="entry name" value="PLipase_D/transphosphatidylase"/>
</dbReference>
<name>A0A2T3WC12_9DEIO</name>
<gene>
    <name evidence="8" type="ORF">C8263_03005</name>
</gene>
<sequence>MGAWAAVAWAGALPLALGPARPPVVVNWPADACPLPTAPLERAVWQVVRARGGSDVSCGNAFAGYLRTPQSLDTPQDAFSQIAAQVEGARREVLLTNMEWQGGQGQPGWTLAQAVGRLYRRLQATPAAYPDGLTVRLLLGGVPQLGPSGQATHILTLARDLRAAGVPFSDPGRGWTVTLLNYASFPHSHVKLHVIDGEDVTAAGFNFTAWHLPASQPGGRALHDLGLRLRGPVAQAGVAAFDDLWRRSEALRCPPQVAPEEVEAACALGPAPAPSHPPAAGVARPAGQARAWLLYRRPGGEGLADDAHLALLGAARESIDLMQADFGAGLSCWYAYLHPEGCAFADLPVYFPAVLGALDRGVRVRLLAVNYGVGAAANRSGVALLRREMRRRGIPDNRFQARYVDFAMHTKALTVDGQMVVVGSMNFHFSAWGTLGLAEAALATSDPAAVAGQVTSFEQVWQRSSVPLPLERWLAP</sequence>
<evidence type="ECO:0000256" key="1">
    <source>
        <dbReference type="ARBA" id="ARBA00000798"/>
    </source>
</evidence>
<dbReference type="PANTHER" id="PTHR43856:SF1">
    <property type="entry name" value="MITOCHONDRIAL CARDIOLIPIN HYDROLASE"/>
    <property type="match status" value="1"/>
</dbReference>
<dbReference type="Pfam" id="PF13091">
    <property type="entry name" value="PLDc_2"/>
    <property type="match status" value="1"/>
</dbReference>
<feature type="domain" description="PLD phosphodiesterase" evidence="7">
    <location>
        <begin position="404"/>
        <end position="431"/>
    </location>
</feature>
<dbReference type="InterPro" id="IPR051406">
    <property type="entry name" value="PLD_domain"/>
</dbReference>
<dbReference type="GO" id="GO:0016042">
    <property type="term" value="P:lipid catabolic process"/>
    <property type="evidence" value="ECO:0007669"/>
    <property type="project" value="UniProtKB-KW"/>
</dbReference>
<evidence type="ECO:0000313" key="9">
    <source>
        <dbReference type="Proteomes" id="UP000240317"/>
    </source>
</evidence>
<keyword evidence="5" id="KW-0442">Lipid degradation</keyword>